<dbReference type="InterPro" id="IPR002771">
    <property type="entry name" value="Multi_antbiot-R_MarC"/>
</dbReference>
<dbReference type="NCBIfam" id="TIGR00427">
    <property type="entry name" value="NAAT family transporter"/>
    <property type="match status" value="1"/>
</dbReference>
<feature type="transmembrane region" description="Helical" evidence="7">
    <location>
        <begin position="185"/>
        <end position="207"/>
    </location>
</feature>
<dbReference type="AlphaFoldDB" id="A0A126V2M3"/>
<evidence type="ECO:0000256" key="3">
    <source>
        <dbReference type="ARBA" id="ARBA00022475"/>
    </source>
</evidence>
<sequence length="209" mass="22271">MDWSDVVRDFLTIFAVIDPIGSVPVFLFATAKVPPHLHKRFALRAVLIATLVLFGFLIGGQFVLEGLGVRLGAFQVAGGIILFLFALTMIFGESKPSAEIHEAEKDYLSGAVFPLAMPSIASPGAMLGVVILTDNNRFSVAEQSVTAVLLLSVLLFTLVFLLMAQRIYRVIGTTGASVISRVMGIILATIAIDSILQGLEVVGAISLNP</sequence>
<evidence type="ECO:0000256" key="1">
    <source>
        <dbReference type="ARBA" id="ARBA00004651"/>
    </source>
</evidence>
<dbReference type="PANTHER" id="PTHR33508:SF1">
    <property type="entry name" value="UPF0056 MEMBRANE PROTEIN YHCE"/>
    <property type="match status" value="1"/>
</dbReference>
<evidence type="ECO:0000256" key="5">
    <source>
        <dbReference type="ARBA" id="ARBA00022989"/>
    </source>
</evidence>
<reference evidence="8 9" key="1">
    <citation type="submission" date="2016-02" db="EMBL/GenBank/DDBJ databases">
        <title>Complete genome sequence of Halocynthiibacter arcticus PAMC 20958t from arctic marine sediment.</title>
        <authorList>
            <person name="Lee Y.M."/>
            <person name="Baek K."/>
            <person name="Lee H.K."/>
            <person name="Shin S.C."/>
        </authorList>
    </citation>
    <scope>NUCLEOTIDE SEQUENCE [LARGE SCALE GENOMIC DNA]</scope>
    <source>
        <strain evidence="8">PAMC 20958</strain>
    </source>
</reference>
<keyword evidence="3" id="KW-1003">Cell membrane</keyword>
<dbReference type="OrthoDB" id="21094at2"/>
<dbReference type="Pfam" id="PF01914">
    <property type="entry name" value="MarC"/>
    <property type="match status" value="1"/>
</dbReference>
<feature type="transmembrane region" description="Helical" evidence="7">
    <location>
        <begin position="41"/>
        <end position="64"/>
    </location>
</feature>
<keyword evidence="9" id="KW-1185">Reference proteome</keyword>
<feature type="transmembrane region" description="Helical" evidence="7">
    <location>
        <begin position="70"/>
        <end position="91"/>
    </location>
</feature>
<evidence type="ECO:0000256" key="2">
    <source>
        <dbReference type="ARBA" id="ARBA00009784"/>
    </source>
</evidence>
<protein>
    <recommendedName>
        <fullName evidence="7">UPF0056 membrane protein</fullName>
    </recommendedName>
</protein>
<dbReference type="KEGG" id="hat:RC74_14865"/>
<dbReference type="PANTHER" id="PTHR33508">
    <property type="entry name" value="UPF0056 MEMBRANE PROTEIN YHCE"/>
    <property type="match status" value="1"/>
</dbReference>
<dbReference type="STRING" id="1579316.RC74_14865"/>
<accession>A0A126V2M3</accession>
<dbReference type="GO" id="GO:0005886">
    <property type="term" value="C:plasma membrane"/>
    <property type="evidence" value="ECO:0007669"/>
    <property type="project" value="UniProtKB-SubCell"/>
</dbReference>
<comment type="similarity">
    <text evidence="2 7">Belongs to the UPF0056 (MarC) family.</text>
</comment>
<evidence type="ECO:0000313" key="8">
    <source>
        <dbReference type="EMBL" id="AML52387.1"/>
    </source>
</evidence>
<keyword evidence="4 7" id="KW-0812">Transmembrane</keyword>
<gene>
    <name evidence="8" type="ORF">RC74_14865</name>
</gene>
<evidence type="ECO:0000256" key="6">
    <source>
        <dbReference type="ARBA" id="ARBA00023136"/>
    </source>
</evidence>
<evidence type="ECO:0000256" key="7">
    <source>
        <dbReference type="RuleBase" id="RU362048"/>
    </source>
</evidence>
<feature type="transmembrane region" description="Helical" evidence="7">
    <location>
        <begin position="144"/>
        <end position="164"/>
    </location>
</feature>
<organism evidence="8 9">
    <name type="scientific">Falsihalocynthiibacter arcticus</name>
    <dbReference type="NCBI Taxonomy" id="1579316"/>
    <lineage>
        <taxon>Bacteria</taxon>
        <taxon>Pseudomonadati</taxon>
        <taxon>Pseudomonadota</taxon>
        <taxon>Alphaproteobacteria</taxon>
        <taxon>Rhodobacterales</taxon>
        <taxon>Roseobacteraceae</taxon>
        <taxon>Falsihalocynthiibacter</taxon>
    </lineage>
</organism>
<evidence type="ECO:0000313" key="9">
    <source>
        <dbReference type="Proteomes" id="UP000070371"/>
    </source>
</evidence>
<feature type="transmembrane region" description="Helical" evidence="7">
    <location>
        <begin position="6"/>
        <end position="29"/>
    </location>
</feature>
<feature type="transmembrane region" description="Helical" evidence="7">
    <location>
        <begin position="112"/>
        <end position="132"/>
    </location>
</feature>
<proteinExistence type="inferred from homology"/>
<keyword evidence="5 7" id="KW-1133">Transmembrane helix</keyword>
<name>A0A126V2M3_9RHOB</name>
<evidence type="ECO:0000256" key="4">
    <source>
        <dbReference type="ARBA" id="ARBA00022692"/>
    </source>
</evidence>
<dbReference type="Proteomes" id="UP000070371">
    <property type="component" value="Chromosome"/>
</dbReference>
<keyword evidence="6 7" id="KW-0472">Membrane</keyword>
<comment type="subcellular location">
    <subcellularLocation>
        <location evidence="1 7">Cell membrane</location>
        <topology evidence="1 7">Multi-pass membrane protein</topology>
    </subcellularLocation>
</comment>
<dbReference type="EMBL" id="CP014327">
    <property type="protein sequence ID" value="AML52387.1"/>
    <property type="molecule type" value="Genomic_DNA"/>
</dbReference>